<keyword evidence="7" id="KW-0472">Membrane</keyword>
<keyword evidence="5 6" id="KW-0408">Iron</keyword>
<evidence type="ECO:0000256" key="7">
    <source>
        <dbReference type="SAM" id="Phobius"/>
    </source>
</evidence>
<gene>
    <name evidence="8" type="ORF">JMJ35_010293</name>
</gene>
<protein>
    <recommendedName>
        <fullName evidence="10">Cytochrome P450</fullName>
    </recommendedName>
</protein>
<keyword evidence="3 6" id="KW-0349">Heme</keyword>
<evidence type="ECO:0000256" key="6">
    <source>
        <dbReference type="RuleBase" id="RU000461"/>
    </source>
</evidence>
<dbReference type="Gene3D" id="1.10.630.10">
    <property type="entry name" value="Cytochrome P450"/>
    <property type="match status" value="1"/>
</dbReference>
<sequence>MSEFNGPAQDIFGRSLFFACSAVALYTGYQLVIAIYNVWFHPLASFPGPRIAAATQIPYVKAPTWSGYRLLSCHFIDASAWHDIHGHHADAQPFEKDPRLNVKCFNNVDNLFTAKHEDHERMRKVLGHAFSERAIKEQEPTVQLYIEKLIHRLHEQISSSSQAKVDMVKWYDWLSFDIIDLTFGSSFKCLETQANHWWVDMVFGSIEAIVFMGACHRFTISRTLLTYLIPKRYKKMFEDHWKATEETLACRIKLGTNRHDFMSPILENNIDGKGLNRHEMLSNAWHFINAGSGTTAGILSATVYFLARDPKILSIITAELPYLLYCLSETNRIMPVVLMSQAVLVPPRGATICGYWVPGNTGVTNNQYACYRSKTNFKNPDNDVPERWLDDPDYVSDQRQVLQPFSYGARNCIGKRQVTPPFLGTMELQLALARTIWNFDVGICEESAMDWDDQKVYMIWKKTPLIIRLAASTQAKSH</sequence>
<accession>A0AA39V611</accession>
<dbReference type="GO" id="GO:0020037">
    <property type="term" value="F:heme binding"/>
    <property type="evidence" value="ECO:0007669"/>
    <property type="project" value="InterPro"/>
</dbReference>
<dbReference type="SUPFAM" id="SSF48264">
    <property type="entry name" value="Cytochrome P450"/>
    <property type="match status" value="1"/>
</dbReference>
<keyword evidence="4 6" id="KW-0479">Metal-binding</keyword>
<dbReference type="PANTHER" id="PTHR24305">
    <property type="entry name" value="CYTOCHROME P450"/>
    <property type="match status" value="1"/>
</dbReference>
<keyword evidence="9" id="KW-1185">Reference proteome</keyword>
<evidence type="ECO:0000256" key="1">
    <source>
        <dbReference type="ARBA" id="ARBA00001971"/>
    </source>
</evidence>
<dbReference type="CDD" id="cd11058">
    <property type="entry name" value="CYP60B-like"/>
    <property type="match status" value="1"/>
</dbReference>
<dbReference type="InterPro" id="IPR017972">
    <property type="entry name" value="Cyt_P450_CS"/>
</dbReference>
<dbReference type="Proteomes" id="UP001166286">
    <property type="component" value="Unassembled WGS sequence"/>
</dbReference>
<evidence type="ECO:0000256" key="5">
    <source>
        <dbReference type="ARBA" id="ARBA00023004"/>
    </source>
</evidence>
<keyword evidence="7" id="KW-0812">Transmembrane</keyword>
<dbReference type="AlphaFoldDB" id="A0AA39V611"/>
<dbReference type="EMBL" id="JAFEKC020000024">
    <property type="protein sequence ID" value="KAK0507255.1"/>
    <property type="molecule type" value="Genomic_DNA"/>
</dbReference>
<dbReference type="PANTHER" id="PTHR24305:SF210">
    <property type="entry name" value="CYTOCHROME P450 MONOOXYGENASE ASQL-RELATED"/>
    <property type="match status" value="1"/>
</dbReference>
<dbReference type="PROSITE" id="PS00086">
    <property type="entry name" value="CYTOCHROME_P450"/>
    <property type="match status" value="1"/>
</dbReference>
<dbReference type="InterPro" id="IPR036396">
    <property type="entry name" value="Cyt_P450_sf"/>
</dbReference>
<keyword evidence="7" id="KW-1133">Transmembrane helix</keyword>
<evidence type="ECO:0000313" key="9">
    <source>
        <dbReference type="Proteomes" id="UP001166286"/>
    </source>
</evidence>
<name>A0AA39V611_9LECA</name>
<evidence type="ECO:0000256" key="2">
    <source>
        <dbReference type="ARBA" id="ARBA00010617"/>
    </source>
</evidence>
<organism evidence="8 9">
    <name type="scientific">Cladonia borealis</name>
    <dbReference type="NCBI Taxonomy" id="184061"/>
    <lineage>
        <taxon>Eukaryota</taxon>
        <taxon>Fungi</taxon>
        <taxon>Dikarya</taxon>
        <taxon>Ascomycota</taxon>
        <taxon>Pezizomycotina</taxon>
        <taxon>Lecanoromycetes</taxon>
        <taxon>OSLEUM clade</taxon>
        <taxon>Lecanoromycetidae</taxon>
        <taxon>Lecanorales</taxon>
        <taxon>Lecanorineae</taxon>
        <taxon>Cladoniaceae</taxon>
        <taxon>Cladonia</taxon>
    </lineage>
</organism>
<evidence type="ECO:0000313" key="8">
    <source>
        <dbReference type="EMBL" id="KAK0507255.1"/>
    </source>
</evidence>
<keyword evidence="6" id="KW-0503">Monooxygenase</keyword>
<feature type="transmembrane region" description="Helical" evidence="7">
    <location>
        <begin position="16"/>
        <end position="39"/>
    </location>
</feature>
<keyword evidence="6" id="KW-0560">Oxidoreductase</keyword>
<dbReference type="InterPro" id="IPR050121">
    <property type="entry name" value="Cytochrome_P450_monoxygenase"/>
</dbReference>
<comment type="caution">
    <text evidence="8">The sequence shown here is derived from an EMBL/GenBank/DDBJ whole genome shotgun (WGS) entry which is preliminary data.</text>
</comment>
<dbReference type="GO" id="GO:0016705">
    <property type="term" value="F:oxidoreductase activity, acting on paired donors, with incorporation or reduction of molecular oxygen"/>
    <property type="evidence" value="ECO:0007669"/>
    <property type="project" value="InterPro"/>
</dbReference>
<proteinExistence type="inferred from homology"/>
<evidence type="ECO:0008006" key="10">
    <source>
        <dbReference type="Google" id="ProtNLM"/>
    </source>
</evidence>
<evidence type="ECO:0000256" key="3">
    <source>
        <dbReference type="ARBA" id="ARBA00022617"/>
    </source>
</evidence>
<dbReference type="GO" id="GO:0005506">
    <property type="term" value="F:iron ion binding"/>
    <property type="evidence" value="ECO:0007669"/>
    <property type="project" value="InterPro"/>
</dbReference>
<reference evidence="8" key="1">
    <citation type="submission" date="2023-03" db="EMBL/GenBank/DDBJ databases">
        <title>Complete genome of Cladonia borealis.</title>
        <authorList>
            <person name="Park H."/>
        </authorList>
    </citation>
    <scope>NUCLEOTIDE SEQUENCE</scope>
    <source>
        <strain evidence="8">ANT050790</strain>
    </source>
</reference>
<evidence type="ECO:0000256" key="4">
    <source>
        <dbReference type="ARBA" id="ARBA00022723"/>
    </source>
</evidence>
<dbReference type="GO" id="GO:0004497">
    <property type="term" value="F:monooxygenase activity"/>
    <property type="evidence" value="ECO:0007669"/>
    <property type="project" value="UniProtKB-KW"/>
</dbReference>
<dbReference type="InterPro" id="IPR001128">
    <property type="entry name" value="Cyt_P450"/>
</dbReference>
<comment type="cofactor">
    <cofactor evidence="1">
        <name>heme</name>
        <dbReference type="ChEBI" id="CHEBI:30413"/>
    </cofactor>
</comment>
<dbReference type="Pfam" id="PF00067">
    <property type="entry name" value="p450"/>
    <property type="match status" value="1"/>
</dbReference>
<comment type="similarity">
    <text evidence="2 6">Belongs to the cytochrome P450 family.</text>
</comment>